<dbReference type="PANTHER" id="PTHR37312:SF1">
    <property type="entry name" value="MEMBRANE-BOUND ACYLTRANSFERASE YKRP-RELATED"/>
    <property type="match status" value="1"/>
</dbReference>
<reference evidence="3" key="1">
    <citation type="journal article" date="2021" name="PeerJ">
        <title>Extensive microbial diversity within the chicken gut microbiome revealed by metagenomics and culture.</title>
        <authorList>
            <person name="Gilroy R."/>
            <person name="Ravi A."/>
            <person name="Getino M."/>
            <person name="Pursley I."/>
            <person name="Horton D.L."/>
            <person name="Alikhan N.F."/>
            <person name="Baker D."/>
            <person name="Gharbi K."/>
            <person name="Hall N."/>
            <person name="Watson M."/>
            <person name="Adriaenssens E.M."/>
            <person name="Foster-Nyarko E."/>
            <person name="Jarju S."/>
            <person name="Secka A."/>
            <person name="Antonio M."/>
            <person name="Oren A."/>
            <person name="Chaudhuri R.R."/>
            <person name="La Ragione R."/>
            <person name="Hildebrand F."/>
            <person name="Pallen M.J."/>
        </authorList>
    </citation>
    <scope>NUCLEOTIDE SEQUENCE</scope>
    <source>
        <strain evidence="3">CHK188-16595</strain>
    </source>
</reference>
<dbReference type="Pfam" id="PF01757">
    <property type="entry name" value="Acyl_transf_3"/>
    <property type="match status" value="1"/>
</dbReference>
<keyword evidence="1" id="KW-1133">Transmembrane helix</keyword>
<evidence type="ECO:0000313" key="4">
    <source>
        <dbReference type="Proteomes" id="UP000823877"/>
    </source>
</evidence>
<dbReference type="PANTHER" id="PTHR37312">
    <property type="entry name" value="MEMBRANE-BOUND ACYLTRANSFERASE YKRP-RELATED"/>
    <property type="match status" value="1"/>
</dbReference>
<feature type="transmembrane region" description="Helical" evidence="1">
    <location>
        <begin position="287"/>
        <end position="307"/>
    </location>
</feature>
<keyword evidence="3" id="KW-0012">Acyltransferase</keyword>
<protein>
    <submittedName>
        <fullName evidence="3">Acyltransferase family protein</fullName>
    </submittedName>
</protein>
<feature type="domain" description="Acyltransferase 3" evidence="2">
    <location>
        <begin position="22"/>
        <end position="330"/>
    </location>
</feature>
<dbReference type="GO" id="GO:0016747">
    <property type="term" value="F:acyltransferase activity, transferring groups other than amino-acyl groups"/>
    <property type="evidence" value="ECO:0007669"/>
    <property type="project" value="InterPro"/>
</dbReference>
<dbReference type="InterPro" id="IPR002656">
    <property type="entry name" value="Acyl_transf_3_dom"/>
</dbReference>
<feature type="transmembrane region" description="Helical" evidence="1">
    <location>
        <begin position="87"/>
        <end position="104"/>
    </location>
</feature>
<evidence type="ECO:0000313" key="3">
    <source>
        <dbReference type="EMBL" id="HJB74946.1"/>
    </source>
</evidence>
<feature type="transmembrane region" description="Helical" evidence="1">
    <location>
        <begin position="158"/>
        <end position="174"/>
    </location>
</feature>
<dbReference type="EMBL" id="DWXN01000010">
    <property type="protein sequence ID" value="HJB74946.1"/>
    <property type="molecule type" value="Genomic_DNA"/>
</dbReference>
<name>A0A9D2MHN4_9FIRM</name>
<feature type="transmembrane region" description="Helical" evidence="1">
    <location>
        <begin position="124"/>
        <end position="149"/>
    </location>
</feature>
<keyword evidence="1" id="KW-0812">Transmembrane</keyword>
<dbReference type="AlphaFoldDB" id="A0A9D2MHN4"/>
<dbReference type="InterPro" id="IPR052734">
    <property type="entry name" value="Nod_factor_acetyltransferase"/>
</dbReference>
<feature type="transmembrane region" description="Helical" evidence="1">
    <location>
        <begin position="21"/>
        <end position="41"/>
    </location>
</feature>
<dbReference type="Proteomes" id="UP000823877">
    <property type="component" value="Unassembled WGS sequence"/>
</dbReference>
<proteinExistence type="predicted"/>
<keyword evidence="3" id="KW-0808">Transferase</keyword>
<feature type="transmembrane region" description="Helical" evidence="1">
    <location>
        <begin position="47"/>
        <end position="67"/>
    </location>
</feature>
<feature type="transmembrane region" description="Helical" evidence="1">
    <location>
        <begin position="313"/>
        <end position="338"/>
    </location>
</feature>
<sequence length="342" mass="38610">MNKIKSLYADLLVFPADAKRVRWIDYAKGIAIILVLVAHALSGANWFNIWAYSFHLPVFFILSGLLLSYRKMAQPFGKLLKKYLKSLILPYYLIAFAVLLVELAKDLIQKDFSRQNALSLLSEWAFMIGIKADWFLPCLFFAILINLLVFKLFRGNKILYPAAILCVAVAAYFIPKESRLLNVLLHGCVAALFVCVGVMLSELKSNFKKVLRFIKKYKVLFTFVLLALNVLLTVLNGKVSLSEFNFGKNYVLYLINGVVGSLFLLLLCKCIEKPKLRLINYCGKNSLVIMAVHMEIMALVGAVLAFLLPETSALFICLNIIISFVVSVLCIPFVNFVLKKIK</sequence>
<evidence type="ECO:0000259" key="2">
    <source>
        <dbReference type="Pfam" id="PF01757"/>
    </source>
</evidence>
<organism evidence="3 4">
    <name type="scientific">Candidatus Eubacterium faecale</name>
    <dbReference type="NCBI Taxonomy" id="2838568"/>
    <lineage>
        <taxon>Bacteria</taxon>
        <taxon>Bacillati</taxon>
        <taxon>Bacillota</taxon>
        <taxon>Clostridia</taxon>
        <taxon>Eubacteriales</taxon>
        <taxon>Eubacteriaceae</taxon>
        <taxon>Eubacterium</taxon>
    </lineage>
</organism>
<keyword evidence="1" id="KW-0472">Membrane</keyword>
<reference evidence="3" key="2">
    <citation type="submission" date="2021-04" db="EMBL/GenBank/DDBJ databases">
        <authorList>
            <person name="Gilroy R."/>
        </authorList>
    </citation>
    <scope>NUCLEOTIDE SEQUENCE</scope>
    <source>
        <strain evidence="3">CHK188-16595</strain>
    </source>
</reference>
<gene>
    <name evidence="3" type="ORF">IAA37_04635</name>
</gene>
<comment type="caution">
    <text evidence="3">The sequence shown here is derived from an EMBL/GenBank/DDBJ whole genome shotgun (WGS) entry which is preliminary data.</text>
</comment>
<feature type="transmembrane region" description="Helical" evidence="1">
    <location>
        <begin position="220"/>
        <end position="238"/>
    </location>
</feature>
<feature type="transmembrane region" description="Helical" evidence="1">
    <location>
        <begin position="180"/>
        <end position="200"/>
    </location>
</feature>
<accession>A0A9D2MHN4</accession>
<feature type="transmembrane region" description="Helical" evidence="1">
    <location>
        <begin position="250"/>
        <end position="267"/>
    </location>
</feature>
<evidence type="ECO:0000256" key="1">
    <source>
        <dbReference type="SAM" id="Phobius"/>
    </source>
</evidence>